<dbReference type="InParanoid" id="A0A2N3N6E3"/>
<dbReference type="InterPro" id="IPR021858">
    <property type="entry name" value="Fun_TF"/>
</dbReference>
<dbReference type="Pfam" id="PF00172">
    <property type="entry name" value="Zn_clus"/>
    <property type="match status" value="1"/>
</dbReference>
<feature type="compositionally biased region" description="Polar residues" evidence="5">
    <location>
        <begin position="628"/>
        <end position="645"/>
    </location>
</feature>
<dbReference type="GO" id="GO:0000981">
    <property type="term" value="F:DNA-binding transcription factor activity, RNA polymerase II-specific"/>
    <property type="evidence" value="ECO:0007669"/>
    <property type="project" value="InterPro"/>
</dbReference>
<feature type="region of interest" description="Disordered" evidence="5">
    <location>
        <begin position="1"/>
        <end position="38"/>
    </location>
</feature>
<dbReference type="InterPro" id="IPR036864">
    <property type="entry name" value="Zn2-C6_fun-type_DNA-bd_sf"/>
</dbReference>
<feature type="region of interest" description="Disordered" evidence="5">
    <location>
        <begin position="94"/>
        <end position="152"/>
    </location>
</feature>
<dbReference type="GO" id="GO:0003677">
    <property type="term" value="F:DNA binding"/>
    <property type="evidence" value="ECO:0007669"/>
    <property type="project" value="UniProtKB-KW"/>
</dbReference>
<dbReference type="Pfam" id="PF11951">
    <property type="entry name" value="Fungal_trans_2"/>
    <property type="match status" value="2"/>
</dbReference>
<keyword evidence="1" id="KW-0805">Transcription regulation</keyword>
<dbReference type="GO" id="GO:0008270">
    <property type="term" value="F:zinc ion binding"/>
    <property type="evidence" value="ECO:0007669"/>
    <property type="project" value="InterPro"/>
</dbReference>
<dbReference type="Gene3D" id="4.10.240.10">
    <property type="entry name" value="Zn(2)-C6 fungal-type DNA-binding domain"/>
    <property type="match status" value="1"/>
</dbReference>
<dbReference type="SUPFAM" id="SSF57701">
    <property type="entry name" value="Zn2/Cys6 DNA-binding domain"/>
    <property type="match status" value="1"/>
</dbReference>
<evidence type="ECO:0000256" key="5">
    <source>
        <dbReference type="SAM" id="MobiDB-lite"/>
    </source>
</evidence>
<evidence type="ECO:0000313" key="8">
    <source>
        <dbReference type="Proteomes" id="UP000233524"/>
    </source>
</evidence>
<dbReference type="PANTHER" id="PTHR31069">
    <property type="entry name" value="OLEATE-ACTIVATED TRANSCRIPTION FACTOR 1-RELATED"/>
    <property type="match status" value="1"/>
</dbReference>
<feature type="domain" description="Zn(2)-C6 fungal-type" evidence="6">
    <location>
        <begin position="37"/>
        <end position="66"/>
    </location>
</feature>
<dbReference type="InterPro" id="IPR001138">
    <property type="entry name" value="Zn2Cys6_DnaBD"/>
</dbReference>
<dbReference type="PANTHER" id="PTHR31069:SF28">
    <property type="entry name" value="ZN(II)2CYS6 TRANSCRIPTION FACTOR (EUROFUNG)"/>
    <property type="match status" value="1"/>
</dbReference>
<dbReference type="AlphaFoldDB" id="A0A2N3N6E3"/>
<organism evidence="7 8">
    <name type="scientific">Lomentospora prolificans</name>
    <dbReference type="NCBI Taxonomy" id="41688"/>
    <lineage>
        <taxon>Eukaryota</taxon>
        <taxon>Fungi</taxon>
        <taxon>Dikarya</taxon>
        <taxon>Ascomycota</taxon>
        <taxon>Pezizomycotina</taxon>
        <taxon>Sordariomycetes</taxon>
        <taxon>Hypocreomycetidae</taxon>
        <taxon>Microascales</taxon>
        <taxon>Microascaceae</taxon>
        <taxon>Lomentospora</taxon>
    </lineage>
</organism>
<dbReference type="PROSITE" id="PS50048">
    <property type="entry name" value="ZN2_CY6_FUNGAL_2"/>
    <property type="match status" value="1"/>
</dbReference>
<evidence type="ECO:0000256" key="4">
    <source>
        <dbReference type="ARBA" id="ARBA00023242"/>
    </source>
</evidence>
<dbReference type="VEuPathDB" id="FungiDB:jhhlp_006617"/>
<keyword evidence="3" id="KW-0804">Transcription</keyword>
<evidence type="ECO:0000256" key="1">
    <source>
        <dbReference type="ARBA" id="ARBA00023015"/>
    </source>
</evidence>
<evidence type="ECO:0000256" key="3">
    <source>
        <dbReference type="ARBA" id="ARBA00023163"/>
    </source>
</evidence>
<evidence type="ECO:0000256" key="2">
    <source>
        <dbReference type="ARBA" id="ARBA00023125"/>
    </source>
</evidence>
<dbReference type="CDD" id="cd00067">
    <property type="entry name" value="GAL4"/>
    <property type="match status" value="1"/>
</dbReference>
<feature type="compositionally biased region" description="Low complexity" evidence="5">
    <location>
        <begin position="1"/>
        <end position="15"/>
    </location>
</feature>
<dbReference type="Proteomes" id="UP000233524">
    <property type="component" value="Unassembled WGS sequence"/>
</dbReference>
<feature type="compositionally biased region" description="Polar residues" evidence="5">
    <location>
        <begin position="116"/>
        <end position="142"/>
    </location>
</feature>
<feature type="region of interest" description="Disordered" evidence="5">
    <location>
        <begin position="627"/>
        <end position="647"/>
    </location>
</feature>
<feature type="compositionally biased region" description="Low complexity" evidence="5">
    <location>
        <begin position="102"/>
        <end position="115"/>
    </location>
</feature>
<evidence type="ECO:0000313" key="7">
    <source>
        <dbReference type="EMBL" id="PKS08005.1"/>
    </source>
</evidence>
<keyword evidence="2" id="KW-0238">DNA-binding</keyword>
<keyword evidence="8" id="KW-1185">Reference proteome</keyword>
<reference evidence="7 8" key="1">
    <citation type="journal article" date="2017" name="G3 (Bethesda)">
        <title>First Draft Genome Sequence of the Pathogenic Fungus Lomentospora prolificans (Formerly Scedosporium prolificans).</title>
        <authorList>
            <person name="Luo R."/>
            <person name="Zimin A."/>
            <person name="Workman R."/>
            <person name="Fan Y."/>
            <person name="Pertea G."/>
            <person name="Grossman N."/>
            <person name="Wear M.P."/>
            <person name="Jia B."/>
            <person name="Miller H."/>
            <person name="Casadevall A."/>
            <person name="Timp W."/>
            <person name="Zhang S.X."/>
            <person name="Salzberg S.L."/>
        </authorList>
    </citation>
    <scope>NUCLEOTIDE SEQUENCE [LARGE SCALE GENOMIC DNA]</scope>
    <source>
        <strain evidence="7 8">JHH-5317</strain>
    </source>
</reference>
<gene>
    <name evidence="7" type="ORF">jhhlp_006617</name>
</gene>
<comment type="caution">
    <text evidence="7">The sequence shown here is derived from an EMBL/GenBank/DDBJ whole genome shotgun (WGS) entry which is preliminary data.</text>
</comment>
<keyword evidence="4" id="KW-0539">Nucleus</keyword>
<dbReference type="InterPro" id="IPR050675">
    <property type="entry name" value="OAF3"/>
</dbReference>
<proteinExistence type="predicted"/>
<dbReference type="EMBL" id="NLAX01000701">
    <property type="protein sequence ID" value="PKS08005.1"/>
    <property type="molecule type" value="Genomic_DNA"/>
</dbReference>
<evidence type="ECO:0000259" key="6">
    <source>
        <dbReference type="PROSITE" id="PS50048"/>
    </source>
</evidence>
<sequence>MTAPMAQPQQQSQAQNKDTAAARKRRRRAPAGGAADDCFSCSKKSLKCDRNRPYCSQCLEAGQDCSGYKTQLTWGVGVASRGKLRGLSLPIAKSAPVSGGAQKKSFQRSRSSSSSTGPQWNGQEMSPRRSNSQSEYDLTASPTEHHASVSPPPTSLYSCEYLTVSSPDNLSSSPAIQGHWDNLQFSGTMSIPENTDYRKMSTHHLAPLAMTPDPRLSPSVDSTSDGYLSPMAHSFPRVDEVTYIHSPSLMYDGCTNQNSPIARSPLPIVMMDQQPPTSCPSLVYAASDHSSSFPSHADSFEAQLSQKLMRECDNLSVPELDALSTSCSSAGPVWPSSSDQDIISPRSNGDSGHWPSVYEPCNVHVSSELIAKMPFFMDYYKNTMAPSMVFIDSLQNPYRDHILRLAVSSQSLQHAICALSACNLRMKRRLSLGQGTTRELSEKLMAEKANAADQALAEEHQHRNLAVSLLNQQLNDPAKATHDSVLATILLLCHYRMAESGIAKFHTQFAGVKKILAMRQAQHVAPSSETAWMEAIFTYFDTISATINDRETQLGGSMYGRIHDMPLLPAGAENLVGCERGLFRTISRLARLNILSQNRLSHGQQTEIPRQPISSFVRGSAVGGFGYNASSPRTPPTEGQPQSPFTLPLGHTYKSSLRQVHARQLLESYSASPSQRFDGNGFISKLDDDELLNTLVTSSNNFDDSRISFWQEWKEVRQALQSWEFDAMQLQAMLPSETTPSQLRDLGCLSEAFRYAALLYTERLANPGSPSSSANFQNLVSQVVYYATSLDLGSAAEKFLLWPLFVAGSECINDLQRNIVRTKCRDIMGRSGYMNNLAALEILETLWTEDGTGEKKSAGVGPAKLGPFHWAEYIGGRGGEVEWIMF</sequence>
<dbReference type="OrthoDB" id="3431704at2759"/>
<accession>A0A2N3N6E3</accession>
<protein>
    <recommendedName>
        <fullName evidence="6">Zn(2)-C6 fungal-type domain-containing protein</fullName>
    </recommendedName>
</protein>
<name>A0A2N3N6E3_9PEZI</name>